<gene>
    <name evidence="1" type="ORF">ACFP3R_28085</name>
</gene>
<dbReference type="RefSeq" id="WP_380640043.1">
    <property type="nucleotide sequence ID" value="NZ_JBHSQO010000038.1"/>
</dbReference>
<organism evidence="1 2">
    <name type="scientific">Saccharothrix lopnurensis</name>
    <dbReference type="NCBI Taxonomy" id="1670621"/>
    <lineage>
        <taxon>Bacteria</taxon>
        <taxon>Bacillati</taxon>
        <taxon>Actinomycetota</taxon>
        <taxon>Actinomycetes</taxon>
        <taxon>Pseudonocardiales</taxon>
        <taxon>Pseudonocardiaceae</taxon>
        <taxon>Saccharothrix</taxon>
    </lineage>
</organism>
<evidence type="ECO:0000313" key="2">
    <source>
        <dbReference type="Proteomes" id="UP001596220"/>
    </source>
</evidence>
<comment type="caution">
    <text evidence="1">The sequence shown here is derived from an EMBL/GenBank/DDBJ whole genome shotgun (WGS) entry which is preliminary data.</text>
</comment>
<evidence type="ECO:0000313" key="1">
    <source>
        <dbReference type="EMBL" id="MFC6093148.1"/>
    </source>
</evidence>
<reference evidence="2" key="1">
    <citation type="journal article" date="2019" name="Int. J. Syst. Evol. Microbiol.">
        <title>The Global Catalogue of Microorganisms (GCM) 10K type strain sequencing project: providing services to taxonomists for standard genome sequencing and annotation.</title>
        <authorList>
            <consortium name="The Broad Institute Genomics Platform"/>
            <consortium name="The Broad Institute Genome Sequencing Center for Infectious Disease"/>
            <person name="Wu L."/>
            <person name="Ma J."/>
        </authorList>
    </citation>
    <scope>NUCLEOTIDE SEQUENCE [LARGE SCALE GENOMIC DNA]</scope>
    <source>
        <strain evidence="2">CGMCC 4.7246</strain>
    </source>
</reference>
<proteinExistence type="predicted"/>
<protein>
    <submittedName>
        <fullName evidence="1">XRE family transcriptional regulator</fullName>
    </submittedName>
</protein>
<keyword evidence="2" id="KW-1185">Reference proteome</keyword>
<dbReference type="EMBL" id="JBHSQO010000038">
    <property type="protein sequence ID" value="MFC6093148.1"/>
    <property type="molecule type" value="Genomic_DNA"/>
</dbReference>
<sequence length="410" mass="44057">MSRRELAEAVNTWLWRATGKRYSLDAHTIARYERGAVRWPGEHYRAGLRHVLGVEADAELGFRTTSVASAASDRPTLDLSRFGAEVELGSGAREFVDRIVVDSPSPTSVGRVDVEQVRATTTALAAVENLFGGALAGQAAAAHLRWSAGLVDARAEQVVKEALFEAVGNLAGVVAFSAFDSGNHSAADDCFRFALWCAGRGRSWALRAATLADMARHAAYLGNVDDALSLVELAQVRADRLSGTAQAMLSSLRARRLAQLGRVGEAVAEVDRADAHFAVRRPEEDPPWLVYYDDAEHQGTTGRALIPVAIAERDPGHAAERLTAAVRLHGSNYPRSRAFSRIRLASLTMSVGDPVEAAVIGCQALGDATSLRSRRVVGELRALDEAARRRADVPDVADLRHGLTAVLGER</sequence>
<dbReference type="Proteomes" id="UP001596220">
    <property type="component" value="Unassembled WGS sequence"/>
</dbReference>
<accession>A0ABW1PC10</accession>
<name>A0ABW1PC10_9PSEU</name>